<gene>
    <name evidence="1" type="ORF">Atai01_15880</name>
</gene>
<accession>A0A9W6QVP8</accession>
<reference evidence="1" key="1">
    <citation type="submission" date="2023-03" db="EMBL/GenBank/DDBJ databases">
        <title>Amycolatopsis taiwanensis NBRC 103393.</title>
        <authorList>
            <person name="Ichikawa N."/>
            <person name="Sato H."/>
            <person name="Tonouchi N."/>
        </authorList>
    </citation>
    <scope>NUCLEOTIDE SEQUENCE</scope>
    <source>
        <strain evidence="1">NBRC 103393</strain>
    </source>
</reference>
<evidence type="ECO:0000313" key="1">
    <source>
        <dbReference type="EMBL" id="GLY64969.1"/>
    </source>
</evidence>
<name>A0A9W6QVP8_9PSEU</name>
<comment type="caution">
    <text evidence="1">The sequence shown here is derived from an EMBL/GenBank/DDBJ whole genome shotgun (WGS) entry which is preliminary data.</text>
</comment>
<proteinExistence type="predicted"/>
<sequence>MTVADVLGAETAAEHTNLVWSWGTDVWRAWAPHHSTIRAWNTLALRGHRHS</sequence>
<keyword evidence="2" id="KW-1185">Reference proteome</keyword>
<dbReference type="Proteomes" id="UP001165136">
    <property type="component" value="Unassembled WGS sequence"/>
</dbReference>
<dbReference type="EMBL" id="BSTI01000003">
    <property type="protein sequence ID" value="GLY64969.1"/>
    <property type="molecule type" value="Genomic_DNA"/>
</dbReference>
<protein>
    <submittedName>
        <fullName evidence="1">Uncharacterized protein</fullName>
    </submittedName>
</protein>
<evidence type="ECO:0000313" key="2">
    <source>
        <dbReference type="Proteomes" id="UP001165136"/>
    </source>
</evidence>
<organism evidence="1 2">
    <name type="scientific">Amycolatopsis taiwanensis</name>
    <dbReference type="NCBI Taxonomy" id="342230"/>
    <lineage>
        <taxon>Bacteria</taxon>
        <taxon>Bacillati</taxon>
        <taxon>Actinomycetota</taxon>
        <taxon>Actinomycetes</taxon>
        <taxon>Pseudonocardiales</taxon>
        <taxon>Pseudonocardiaceae</taxon>
        <taxon>Amycolatopsis</taxon>
    </lineage>
</organism>
<dbReference type="AlphaFoldDB" id="A0A9W6QVP8"/>